<dbReference type="EMBL" id="WHYR01000050">
    <property type="protein sequence ID" value="MQL53446.1"/>
    <property type="molecule type" value="Genomic_DNA"/>
</dbReference>
<evidence type="ECO:0000313" key="1">
    <source>
        <dbReference type="EMBL" id="MQL53446.1"/>
    </source>
</evidence>
<protein>
    <submittedName>
        <fullName evidence="1">Uncharacterized protein</fullName>
    </submittedName>
</protein>
<gene>
    <name evidence="1" type="ORF">GFC01_14495</name>
</gene>
<reference evidence="1 2" key="1">
    <citation type="submission" date="2019-10" db="EMBL/GenBank/DDBJ databases">
        <title>Comparative genomics of sulfur disproportionating microorganisms.</title>
        <authorList>
            <person name="Ward L.M."/>
            <person name="Bertran E."/>
            <person name="Johnston D."/>
        </authorList>
    </citation>
    <scope>NUCLEOTIDE SEQUENCE [LARGE SCALE GENOMIC DNA]</scope>
    <source>
        <strain evidence="1 2">DSM 14055</strain>
    </source>
</reference>
<dbReference type="AlphaFoldDB" id="A0A6N7ITK2"/>
<accession>A0A6N7ITK2</accession>
<proteinExistence type="predicted"/>
<dbReference type="OrthoDB" id="1808145at2"/>
<organism evidence="1 2">
    <name type="scientific">Desulfofundulus thermobenzoicus</name>
    <dbReference type="NCBI Taxonomy" id="29376"/>
    <lineage>
        <taxon>Bacteria</taxon>
        <taxon>Bacillati</taxon>
        <taxon>Bacillota</taxon>
        <taxon>Clostridia</taxon>
        <taxon>Eubacteriales</taxon>
        <taxon>Peptococcaceae</taxon>
        <taxon>Desulfofundulus</taxon>
    </lineage>
</organism>
<evidence type="ECO:0000313" key="2">
    <source>
        <dbReference type="Proteomes" id="UP000441717"/>
    </source>
</evidence>
<sequence length="88" mass="10312">MNIQKAVEFFLDNRDLIPVFVMPRGDYAVPVHNKRDLFLVVEKEGQGIFVARLAPDLMNLKEINEEAAEEARQFIYRRLREANLADRH</sequence>
<comment type="caution">
    <text evidence="1">The sequence shown here is derived from an EMBL/GenBank/DDBJ whole genome shotgun (WGS) entry which is preliminary data.</text>
</comment>
<dbReference type="RefSeq" id="WP_152947918.1">
    <property type="nucleotide sequence ID" value="NZ_WHYR01000050.1"/>
</dbReference>
<name>A0A6N7ITK2_9FIRM</name>
<keyword evidence="2" id="KW-1185">Reference proteome</keyword>
<dbReference type="Proteomes" id="UP000441717">
    <property type="component" value="Unassembled WGS sequence"/>
</dbReference>